<dbReference type="AlphaFoldDB" id="A0A5C5ZEJ7"/>
<keyword evidence="3" id="KW-0645">Protease</keyword>
<keyword evidence="2" id="KW-0812">Transmembrane</keyword>
<reference evidence="3 4" key="1">
    <citation type="submission" date="2019-02" db="EMBL/GenBank/DDBJ databases">
        <title>Deep-cultivation of Planctomycetes and their phenomic and genomic characterization uncovers novel biology.</title>
        <authorList>
            <person name="Wiegand S."/>
            <person name="Jogler M."/>
            <person name="Boedeker C."/>
            <person name="Pinto D."/>
            <person name="Vollmers J."/>
            <person name="Rivas-Marin E."/>
            <person name="Kohn T."/>
            <person name="Peeters S.H."/>
            <person name="Heuer A."/>
            <person name="Rast P."/>
            <person name="Oberbeckmann S."/>
            <person name="Bunk B."/>
            <person name="Jeske O."/>
            <person name="Meyerdierks A."/>
            <person name="Storesund J.E."/>
            <person name="Kallscheuer N."/>
            <person name="Luecker S."/>
            <person name="Lage O.M."/>
            <person name="Pohl T."/>
            <person name="Merkel B.J."/>
            <person name="Hornburger P."/>
            <person name="Mueller R.-W."/>
            <person name="Bruemmer F."/>
            <person name="Labrenz M."/>
            <person name="Spormann A.M."/>
            <person name="Op Den Camp H."/>
            <person name="Overmann J."/>
            <person name="Amann R."/>
            <person name="Jetten M.S.M."/>
            <person name="Mascher T."/>
            <person name="Medema M.H."/>
            <person name="Devos D.P."/>
            <person name="Kaster A.-K."/>
            <person name="Ovreas L."/>
            <person name="Rohde M."/>
            <person name="Galperin M.Y."/>
            <person name="Jogler C."/>
        </authorList>
    </citation>
    <scope>NUCLEOTIDE SEQUENCE [LARGE SCALE GENOMIC DNA]</scope>
    <source>
        <strain evidence="3 4">Pla123a</strain>
    </source>
</reference>
<keyword evidence="2" id="KW-0472">Membrane</keyword>
<gene>
    <name evidence="3" type="primary">htrA_1</name>
    <name evidence="3" type="ORF">Pla123a_03820</name>
</gene>
<feature type="compositionally biased region" description="Basic and acidic residues" evidence="1">
    <location>
        <begin position="381"/>
        <end position="390"/>
    </location>
</feature>
<dbReference type="PROSITE" id="PS51257">
    <property type="entry name" value="PROKAR_LIPOPROTEIN"/>
    <property type="match status" value="1"/>
</dbReference>
<protein>
    <submittedName>
        <fullName evidence="3">Serine protease Do-like HtrA</fullName>
        <ecNumber evidence="3">3.4.21.107</ecNumber>
    </submittedName>
</protein>
<dbReference type="EMBL" id="SJPO01000001">
    <property type="protein sequence ID" value="TWT85575.1"/>
    <property type="molecule type" value="Genomic_DNA"/>
</dbReference>
<dbReference type="GO" id="GO:0006508">
    <property type="term" value="P:proteolysis"/>
    <property type="evidence" value="ECO:0007669"/>
    <property type="project" value="UniProtKB-KW"/>
</dbReference>
<sequence>MTRRRNSRREFELAVLVALTVAAALAIVASCRGQCPGGVCPAPNAQRPPQRPIQWSEVQLGPLLSAAICRVTNHHDGHHAGSVELGTGTLIRGRDGRPYVLTCSHLFDAGVGRMTVRFAGGGETPASIVARDTAHDVALLATNAAATPVAHAEYQNDRTLVAAGLGGDGRLRAVRGDAAGKSTPNGARYPSVVMHGAVRPGDSGGPLLNAEGHVIGVVWGARGKTTYATVGEPLRELLERLPPIEATPHEPRVAANPPQIAPPPECRCECQCAGDCVQRGDLDRYATLADLQRIGVQGERSPPPAVDAGGGHGDLLSGVLAAAATALGIGGPAGVALFAAKLLLRRRTSRSSQSRGQGGPRRGRFPRKPATPDRPAAVRVEPAREPPDRR</sequence>
<evidence type="ECO:0000256" key="2">
    <source>
        <dbReference type="SAM" id="Phobius"/>
    </source>
</evidence>
<comment type="caution">
    <text evidence="3">The sequence shown here is derived from an EMBL/GenBank/DDBJ whole genome shotgun (WGS) entry which is preliminary data.</text>
</comment>
<keyword evidence="2" id="KW-1133">Transmembrane helix</keyword>
<dbReference type="GO" id="GO:0004252">
    <property type="term" value="F:serine-type endopeptidase activity"/>
    <property type="evidence" value="ECO:0007669"/>
    <property type="project" value="InterPro"/>
</dbReference>
<feature type="transmembrane region" description="Helical" evidence="2">
    <location>
        <begin position="319"/>
        <end position="344"/>
    </location>
</feature>
<dbReference type="InterPro" id="IPR009003">
    <property type="entry name" value="Peptidase_S1_PA"/>
</dbReference>
<accession>A0A5C5ZEJ7</accession>
<dbReference type="EC" id="3.4.21.107" evidence="3"/>
<evidence type="ECO:0000313" key="3">
    <source>
        <dbReference type="EMBL" id="TWT85575.1"/>
    </source>
</evidence>
<proteinExistence type="predicted"/>
<dbReference type="InterPro" id="IPR043504">
    <property type="entry name" value="Peptidase_S1_PA_chymotrypsin"/>
</dbReference>
<dbReference type="PRINTS" id="PR00834">
    <property type="entry name" value="PROTEASES2C"/>
</dbReference>
<organism evidence="3 4">
    <name type="scientific">Posidoniimonas polymericola</name>
    <dbReference type="NCBI Taxonomy" id="2528002"/>
    <lineage>
        <taxon>Bacteria</taxon>
        <taxon>Pseudomonadati</taxon>
        <taxon>Planctomycetota</taxon>
        <taxon>Planctomycetia</taxon>
        <taxon>Pirellulales</taxon>
        <taxon>Lacipirellulaceae</taxon>
        <taxon>Posidoniimonas</taxon>
    </lineage>
</organism>
<name>A0A5C5ZEJ7_9BACT</name>
<dbReference type="Proteomes" id="UP000318478">
    <property type="component" value="Unassembled WGS sequence"/>
</dbReference>
<evidence type="ECO:0000313" key="4">
    <source>
        <dbReference type="Proteomes" id="UP000318478"/>
    </source>
</evidence>
<evidence type="ECO:0000256" key="1">
    <source>
        <dbReference type="SAM" id="MobiDB-lite"/>
    </source>
</evidence>
<dbReference type="Pfam" id="PF13365">
    <property type="entry name" value="Trypsin_2"/>
    <property type="match status" value="1"/>
</dbReference>
<dbReference type="PANTHER" id="PTHR43019:SF23">
    <property type="entry name" value="PROTEASE DO-LIKE 5, CHLOROPLASTIC"/>
    <property type="match status" value="1"/>
</dbReference>
<dbReference type="OrthoDB" id="260078at2"/>
<dbReference type="InterPro" id="IPR001940">
    <property type="entry name" value="Peptidase_S1C"/>
</dbReference>
<keyword evidence="3" id="KW-0378">Hydrolase</keyword>
<keyword evidence="4" id="KW-1185">Reference proteome</keyword>
<dbReference type="SUPFAM" id="SSF50494">
    <property type="entry name" value="Trypsin-like serine proteases"/>
    <property type="match status" value="1"/>
</dbReference>
<dbReference type="RefSeq" id="WP_146583832.1">
    <property type="nucleotide sequence ID" value="NZ_SJPO01000001.1"/>
</dbReference>
<feature type="region of interest" description="Disordered" evidence="1">
    <location>
        <begin position="346"/>
        <end position="390"/>
    </location>
</feature>
<dbReference type="Gene3D" id="2.40.10.10">
    <property type="entry name" value="Trypsin-like serine proteases"/>
    <property type="match status" value="2"/>
</dbReference>
<dbReference type="PANTHER" id="PTHR43019">
    <property type="entry name" value="SERINE ENDOPROTEASE DEGS"/>
    <property type="match status" value="1"/>
</dbReference>